<evidence type="ECO:0000313" key="2">
    <source>
        <dbReference type="Proteomes" id="UP001060215"/>
    </source>
</evidence>
<organism evidence="1 2">
    <name type="scientific">Camellia lanceoleosa</name>
    <dbReference type="NCBI Taxonomy" id="1840588"/>
    <lineage>
        <taxon>Eukaryota</taxon>
        <taxon>Viridiplantae</taxon>
        <taxon>Streptophyta</taxon>
        <taxon>Embryophyta</taxon>
        <taxon>Tracheophyta</taxon>
        <taxon>Spermatophyta</taxon>
        <taxon>Magnoliopsida</taxon>
        <taxon>eudicotyledons</taxon>
        <taxon>Gunneridae</taxon>
        <taxon>Pentapetalae</taxon>
        <taxon>asterids</taxon>
        <taxon>Ericales</taxon>
        <taxon>Theaceae</taxon>
        <taxon>Camellia</taxon>
    </lineage>
</organism>
<evidence type="ECO:0000313" key="1">
    <source>
        <dbReference type="EMBL" id="KAI7987014.1"/>
    </source>
</evidence>
<dbReference type="EMBL" id="CM045771">
    <property type="protein sequence ID" value="KAI7987014.1"/>
    <property type="molecule type" value="Genomic_DNA"/>
</dbReference>
<sequence>MHSFIPLSHLLFQPLNVSLVSALSAVKDAIISFYIIYELFVVERNSLKATSLDSLKGVYEFAIENFGVPQYGGTMVGTVVYAKANQKACKSFSDVHLSFKSKPGGLPIFLLAD</sequence>
<proteinExistence type="predicted"/>
<reference evidence="1 2" key="1">
    <citation type="journal article" date="2022" name="Plant J.">
        <title>Chromosome-level genome of Camellia lanceoleosa provides a valuable resource for understanding genome evolution and self-incompatibility.</title>
        <authorList>
            <person name="Gong W."/>
            <person name="Xiao S."/>
            <person name="Wang L."/>
            <person name="Liao Z."/>
            <person name="Chang Y."/>
            <person name="Mo W."/>
            <person name="Hu G."/>
            <person name="Li W."/>
            <person name="Zhao G."/>
            <person name="Zhu H."/>
            <person name="Hu X."/>
            <person name="Ji K."/>
            <person name="Xiang X."/>
            <person name="Song Q."/>
            <person name="Yuan D."/>
            <person name="Jin S."/>
            <person name="Zhang L."/>
        </authorList>
    </citation>
    <scope>NUCLEOTIDE SEQUENCE [LARGE SCALE GENOMIC DNA]</scope>
    <source>
        <strain evidence="1">SQ_2022a</strain>
    </source>
</reference>
<keyword evidence="1" id="KW-0675">Receptor</keyword>
<name>A0ACC0FEP9_9ERIC</name>
<accession>A0ACC0FEP9</accession>
<keyword evidence="2" id="KW-1185">Reference proteome</keyword>
<protein>
    <submittedName>
        <fullName evidence="1">Vacuolar-sorting receptor 1</fullName>
    </submittedName>
</protein>
<dbReference type="Proteomes" id="UP001060215">
    <property type="component" value="Chromosome 14"/>
</dbReference>
<gene>
    <name evidence="1" type="ORF">LOK49_LG13G01092</name>
</gene>
<comment type="caution">
    <text evidence="1">The sequence shown here is derived from an EMBL/GenBank/DDBJ whole genome shotgun (WGS) entry which is preliminary data.</text>
</comment>